<gene>
    <name evidence="1" type="ORF">H6G97_49630</name>
</gene>
<dbReference type="RefSeq" id="WP_190947510.1">
    <property type="nucleotide sequence ID" value="NZ_JACJSI010000577.1"/>
</dbReference>
<evidence type="ECO:0000313" key="1">
    <source>
        <dbReference type="EMBL" id="MBD2536864.1"/>
    </source>
</evidence>
<reference evidence="1 2" key="1">
    <citation type="journal article" date="2020" name="ISME J.">
        <title>Comparative genomics reveals insights into cyanobacterial evolution and habitat adaptation.</title>
        <authorList>
            <person name="Chen M.Y."/>
            <person name="Teng W.K."/>
            <person name="Zhao L."/>
            <person name="Hu C.X."/>
            <person name="Zhou Y.K."/>
            <person name="Han B.P."/>
            <person name="Song L.R."/>
            <person name="Shu W.S."/>
        </authorList>
    </citation>
    <scope>NUCLEOTIDE SEQUENCE [LARGE SCALE GENOMIC DNA]</scope>
    <source>
        <strain evidence="1 2">FACHB-838</strain>
    </source>
</reference>
<proteinExistence type="predicted"/>
<evidence type="ECO:0000313" key="2">
    <source>
        <dbReference type="Proteomes" id="UP000623440"/>
    </source>
</evidence>
<sequence length="59" mass="6650">MSNSVLPQECSQQEVTSQTKVVQEDSAGGFKPSYNNWAFDLAWFEQVRATVLLSRRSPT</sequence>
<dbReference type="Proteomes" id="UP000623440">
    <property type="component" value="Unassembled WGS sequence"/>
</dbReference>
<keyword evidence="2" id="KW-1185">Reference proteome</keyword>
<organism evidence="1 2">
    <name type="scientific">Nostoc flagelliforme FACHB-838</name>
    <dbReference type="NCBI Taxonomy" id="2692904"/>
    <lineage>
        <taxon>Bacteria</taxon>
        <taxon>Bacillati</taxon>
        <taxon>Cyanobacteriota</taxon>
        <taxon>Cyanophyceae</taxon>
        <taxon>Nostocales</taxon>
        <taxon>Nostocaceae</taxon>
        <taxon>Nostoc</taxon>
    </lineage>
</organism>
<name>A0ABR8E8F6_9NOSO</name>
<protein>
    <submittedName>
        <fullName evidence="1">Uncharacterized protein</fullName>
    </submittedName>
</protein>
<comment type="caution">
    <text evidence="1">The sequence shown here is derived from an EMBL/GenBank/DDBJ whole genome shotgun (WGS) entry which is preliminary data.</text>
</comment>
<dbReference type="EMBL" id="JACJSI010000577">
    <property type="protein sequence ID" value="MBD2536864.1"/>
    <property type="molecule type" value="Genomic_DNA"/>
</dbReference>
<accession>A0ABR8E8F6</accession>